<protein>
    <submittedName>
        <fullName evidence="4">Unannotated protein</fullName>
    </submittedName>
</protein>
<dbReference type="EMBL" id="CAFBOD010000005">
    <property type="protein sequence ID" value="CAB4973303.1"/>
    <property type="molecule type" value="Genomic_DNA"/>
</dbReference>
<dbReference type="EMBL" id="CAFAAS010000005">
    <property type="protein sequence ID" value="CAB4803059.1"/>
    <property type="molecule type" value="Genomic_DNA"/>
</dbReference>
<evidence type="ECO:0000313" key="4">
    <source>
        <dbReference type="EMBL" id="CAB4973303.1"/>
    </source>
</evidence>
<reference evidence="4" key="1">
    <citation type="submission" date="2020-05" db="EMBL/GenBank/DDBJ databases">
        <authorList>
            <person name="Chiriac C."/>
            <person name="Salcher M."/>
            <person name="Ghai R."/>
            <person name="Kavagutti S V."/>
        </authorList>
    </citation>
    <scope>NUCLEOTIDE SEQUENCE</scope>
</reference>
<name>A0A6J7M3V2_9ZZZZ</name>
<evidence type="ECO:0000313" key="5">
    <source>
        <dbReference type="EMBL" id="CAB5146899.1"/>
    </source>
</evidence>
<sequence>MIPLAVGEVLAELIRNDVVESSHVGHFVALDSDGSILFQKGDPTQLIYPRSSYKSILAAAMVRSGVVLEPRLLALTCASHSGLAMHQDGALEILALAGLDESALQNVKGKPLDEKAAIATAQPTRLAMNCSGKHAGMLMGCTTNAWPISNYLDIDHPVQVAFKRELESLSGEKISHIAIDGCGAPLFLISLLGLARAIRALTISTDPVHQSVVEACRAFPEMVAGPERMTSLFMKRFPGVFMKSGAESIMVASVPDGRSFAYKVNDGGMRPRLPLTVAGLKLLGIDADDELEQVYGGAQIVGSVRATF</sequence>
<proteinExistence type="predicted"/>
<dbReference type="Pfam" id="PF06089">
    <property type="entry name" value="Asparaginase_II"/>
    <property type="match status" value="1"/>
</dbReference>
<gene>
    <name evidence="1" type="ORF">UFOPK2655_00181</name>
    <name evidence="2" type="ORF">UFOPK3077_00660</name>
    <name evidence="3" type="ORF">UFOPK3667_00580</name>
    <name evidence="4" type="ORF">UFOPK3903_00635</name>
    <name evidence="5" type="ORF">UFOPK4444_00413</name>
</gene>
<dbReference type="InterPro" id="IPR010349">
    <property type="entry name" value="Asparaginase_II"/>
</dbReference>
<dbReference type="EMBL" id="CAFBRZ010000016">
    <property type="protein sequence ID" value="CAB5146899.1"/>
    <property type="molecule type" value="Genomic_DNA"/>
</dbReference>
<evidence type="ECO:0000313" key="3">
    <source>
        <dbReference type="EMBL" id="CAB4919194.1"/>
    </source>
</evidence>
<dbReference type="PANTHER" id="PTHR42110">
    <property type="entry name" value="L-ASPARAGINASE, PUTATIVE (AFU_ORTHOLOGUE AFUA_3G11890)-RELATED"/>
    <property type="match status" value="1"/>
</dbReference>
<accession>A0A6J7M3V2</accession>
<organism evidence="4">
    <name type="scientific">freshwater metagenome</name>
    <dbReference type="NCBI Taxonomy" id="449393"/>
    <lineage>
        <taxon>unclassified sequences</taxon>
        <taxon>metagenomes</taxon>
        <taxon>ecological metagenomes</taxon>
    </lineage>
</organism>
<evidence type="ECO:0000313" key="1">
    <source>
        <dbReference type="EMBL" id="CAB4701697.1"/>
    </source>
</evidence>
<dbReference type="PANTHER" id="PTHR42110:SF1">
    <property type="entry name" value="L-ASPARAGINASE, PUTATIVE (AFU_ORTHOLOGUE AFUA_3G11890)-RELATED"/>
    <property type="match status" value="1"/>
</dbReference>
<dbReference type="EMBL" id="CAFBMU010000004">
    <property type="protein sequence ID" value="CAB4919194.1"/>
    <property type="molecule type" value="Genomic_DNA"/>
</dbReference>
<dbReference type="AlphaFoldDB" id="A0A6J7M3V2"/>
<dbReference type="EMBL" id="CAEZYE010000005">
    <property type="protein sequence ID" value="CAB4701697.1"/>
    <property type="molecule type" value="Genomic_DNA"/>
</dbReference>
<evidence type="ECO:0000313" key="2">
    <source>
        <dbReference type="EMBL" id="CAB4803059.1"/>
    </source>
</evidence>